<dbReference type="InterPro" id="IPR004477">
    <property type="entry name" value="ComEC_N"/>
</dbReference>
<reference evidence="9 10" key="1">
    <citation type="submission" date="2017-02" db="EMBL/GenBank/DDBJ databases">
        <title>Genomic diversity within the haloalkaliphilic genus Thioalkalivibrio.</title>
        <authorList>
            <person name="Ahn A.-C."/>
            <person name="Meier-Kolthoff J."/>
            <person name="Overmars L."/>
            <person name="Richter M."/>
            <person name="Woyke T."/>
            <person name="Sorokin D.Y."/>
            <person name="Muyzer G."/>
        </authorList>
    </citation>
    <scope>NUCLEOTIDE SEQUENCE [LARGE SCALE GENOMIC DNA]</scope>
    <source>
        <strain evidence="9 10">HL17</strain>
    </source>
</reference>
<dbReference type="NCBIfam" id="TIGR00360">
    <property type="entry name" value="ComEC_N-term"/>
    <property type="match status" value="1"/>
</dbReference>
<feature type="transmembrane region" description="Helical" evidence="6">
    <location>
        <begin position="428"/>
        <end position="446"/>
    </location>
</feature>
<keyword evidence="2" id="KW-1003">Cell membrane</keyword>
<feature type="domain" description="ComEC/Rec2-related protein" evidence="7">
    <location>
        <begin position="210"/>
        <end position="475"/>
    </location>
</feature>
<feature type="transmembrane region" description="Helical" evidence="6">
    <location>
        <begin position="335"/>
        <end position="354"/>
    </location>
</feature>
<dbReference type="InterPro" id="IPR036866">
    <property type="entry name" value="RibonucZ/Hydroxyglut_hydro"/>
</dbReference>
<keyword evidence="3 6" id="KW-0812">Transmembrane</keyword>
<name>A0A1V3A2S6_9GAMM</name>
<feature type="transmembrane region" description="Helical" evidence="6">
    <location>
        <begin position="397"/>
        <end position="421"/>
    </location>
</feature>
<feature type="transmembrane region" description="Helical" evidence="6">
    <location>
        <begin position="366"/>
        <end position="385"/>
    </location>
</feature>
<dbReference type="Pfam" id="PF13567">
    <property type="entry name" value="DUF4131"/>
    <property type="match status" value="1"/>
</dbReference>
<dbReference type="InterPro" id="IPR025405">
    <property type="entry name" value="DUF4131"/>
</dbReference>
<feature type="transmembrane region" description="Helical" evidence="6">
    <location>
        <begin position="458"/>
        <end position="475"/>
    </location>
</feature>
<organism evidence="9 10">
    <name type="scientific">Thioalkalivibrio halophilus</name>
    <dbReference type="NCBI Taxonomy" id="252474"/>
    <lineage>
        <taxon>Bacteria</taxon>
        <taxon>Pseudomonadati</taxon>
        <taxon>Pseudomonadota</taxon>
        <taxon>Gammaproteobacteria</taxon>
        <taxon>Chromatiales</taxon>
        <taxon>Ectothiorhodospiraceae</taxon>
        <taxon>Thioalkalivibrio</taxon>
    </lineage>
</organism>
<comment type="subcellular location">
    <subcellularLocation>
        <location evidence="1">Cell membrane</location>
        <topology evidence="1">Multi-pass membrane protein</topology>
    </subcellularLocation>
</comment>
<evidence type="ECO:0000313" key="10">
    <source>
        <dbReference type="Proteomes" id="UP000189177"/>
    </source>
</evidence>
<dbReference type="RefSeq" id="WP_077243513.1">
    <property type="nucleotide sequence ID" value="NZ_MUZR01000003.1"/>
</dbReference>
<evidence type="ECO:0000259" key="7">
    <source>
        <dbReference type="Pfam" id="PF03772"/>
    </source>
</evidence>
<evidence type="ECO:0000256" key="6">
    <source>
        <dbReference type="SAM" id="Phobius"/>
    </source>
</evidence>
<accession>A0A1V3A2S6</accession>
<evidence type="ECO:0000256" key="2">
    <source>
        <dbReference type="ARBA" id="ARBA00022475"/>
    </source>
</evidence>
<dbReference type="InterPro" id="IPR052159">
    <property type="entry name" value="Competence_DNA_uptake"/>
</dbReference>
<evidence type="ECO:0000256" key="1">
    <source>
        <dbReference type="ARBA" id="ARBA00004651"/>
    </source>
</evidence>
<comment type="caution">
    <text evidence="9">The sequence shown here is derived from an EMBL/GenBank/DDBJ whole genome shotgun (WGS) entry which is preliminary data.</text>
</comment>
<dbReference type="PANTHER" id="PTHR30619">
    <property type="entry name" value="DNA INTERNALIZATION/COMPETENCE PROTEIN COMEC/REC2"/>
    <property type="match status" value="1"/>
</dbReference>
<feature type="transmembrane region" description="Helical" evidence="6">
    <location>
        <begin position="44"/>
        <end position="62"/>
    </location>
</feature>
<dbReference type="Pfam" id="PF03772">
    <property type="entry name" value="Competence"/>
    <property type="match status" value="1"/>
</dbReference>
<evidence type="ECO:0000259" key="8">
    <source>
        <dbReference type="Pfam" id="PF13567"/>
    </source>
</evidence>
<feature type="transmembrane region" description="Helical" evidence="6">
    <location>
        <begin position="271"/>
        <end position="290"/>
    </location>
</feature>
<keyword evidence="4 6" id="KW-1133">Transmembrane helix</keyword>
<dbReference type="GO" id="GO:0005886">
    <property type="term" value="C:plasma membrane"/>
    <property type="evidence" value="ECO:0007669"/>
    <property type="project" value="UniProtKB-SubCell"/>
</dbReference>
<evidence type="ECO:0000256" key="4">
    <source>
        <dbReference type="ARBA" id="ARBA00022989"/>
    </source>
</evidence>
<dbReference type="SUPFAM" id="SSF56281">
    <property type="entry name" value="Metallo-hydrolase/oxidoreductase"/>
    <property type="match status" value="1"/>
</dbReference>
<evidence type="ECO:0000256" key="3">
    <source>
        <dbReference type="ARBA" id="ARBA00022692"/>
    </source>
</evidence>
<dbReference type="AlphaFoldDB" id="A0A1V3A2S6"/>
<dbReference type="EMBL" id="MUZR01000003">
    <property type="protein sequence ID" value="OOC11383.1"/>
    <property type="molecule type" value="Genomic_DNA"/>
</dbReference>
<dbReference type="Proteomes" id="UP000189177">
    <property type="component" value="Unassembled WGS sequence"/>
</dbReference>
<protein>
    <submittedName>
        <fullName evidence="9">DNA internalization-related competence protein ComEC/Rec2</fullName>
    </submittedName>
</protein>
<feature type="domain" description="DUF4131" evidence="8">
    <location>
        <begin position="21"/>
        <end position="166"/>
    </location>
</feature>
<keyword evidence="5 6" id="KW-0472">Membrane</keyword>
<dbReference type="OrthoDB" id="9761531at2"/>
<evidence type="ECO:0000256" key="5">
    <source>
        <dbReference type="ARBA" id="ARBA00023136"/>
    </source>
</evidence>
<dbReference type="STRING" id="252474.B1A74_01020"/>
<sequence>MIPFAAGFVAALWLVHQLPALPPPWIFAALATTLVASMVTRHPAALPAILAGTLAGLLLGTVHATTWLDRVVTQAEPEATLSGRVVDLPRHGERSSRFHLATHGDPPRRLEVSVYPPRADVEAGDVLRLKGRLYPPQGRANRAGFDREAWFYRAGLHGRLNVSAADLRHAVDDTAPGALRGALHRQRATLRDRLQAAAPELRHPGLVQALVIGERSGMTDAEWTAFLQTGTNHLMAISGLHVGLVAGFAALLATLLWRHVAGVRERWPRRVLAATAAALAALGYAALAGFSIPTQRALLMLLAVLAALLLGRGGTPWRALVLAALIILIRDPPGVLAPGFWFSFGAVAVILGLLQGRRARPGLREAMAIQVLLALAMLPLALAWFQLGSWIAPLANIVAVPLISFVVLPALLTGAGLAMLWPPLGGPPLWLGDAVLGLLVTLLQALADLPAAVAERGVPLAAALLAGLAVIFLLLPGRRRMAPWVLLAALPLGLPLRPDLSHGELRAELLDTGREAVVLLETRNHVVVYGPGRARDVESALLPALRARQRNRIDRVIVADGRLDDSGSRAAALQALTAAVKVERVLHRDERPPRRIRESGPVYRACRAGQQWQRDGVVFRVLHPPRGWDASRAASCVLRIETAGGALLLTGGLRGLGAAVLGHETPDEDLQARLLVTAEPAKAVDDGEGRAGVRAPTRWVAGTMPDGPVGSGAGGLRATSTDGALRLRAGTAWEPGAGWRNERRRFWQRPHP</sequence>
<feature type="transmembrane region" description="Helical" evidence="6">
    <location>
        <begin position="234"/>
        <end position="259"/>
    </location>
</feature>
<feature type="transmembrane region" description="Helical" evidence="6">
    <location>
        <begin position="297"/>
        <end position="329"/>
    </location>
</feature>
<dbReference type="PANTHER" id="PTHR30619:SF1">
    <property type="entry name" value="RECOMBINATION PROTEIN 2"/>
    <property type="match status" value="1"/>
</dbReference>
<keyword evidence="10" id="KW-1185">Reference proteome</keyword>
<gene>
    <name evidence="9" type="ORF">B1A74_01020</name>
</gene>
<dbReference type="Gene3D" id="3.60.15.10">
    <property type="entry name" value="Ribonuclease Z/Hydroxyacylglutathione hydrolase-like"/>
    <property type="match status" value="1"/>
</dbReference>
<proteinExistence type="predicted"/>
<evidence type="ECO:0000313" key="9">
    <source>
        <dbReference type="EMBL" id="OOC11383.1"/>
    </source>
</evidence>